<dbReference type="AlphaFoldDB" id="A0A7W7RCF8"/>
<keyword evidence="2" id="KW-1185">Reference proteome</keyword>
<reference evidence="1 2" key="1">
    <citation type="submission" date="2020-08" db="EMBL/GenBank/DDBJ databases">
        <title>Sequencing the genomes of 1000 actinobacteria strains.</title>
        <authorList>
            <person name="Klenk H.-P."/>
        </authorList>
    </citation>
    <scope>NUCLEOTIDE SEQUENCE [LARGE SCALE GENOMIC DNA]</scope>
    <source>
        <strain evidence="1 2">DSM 102030</strain>
    </source>
</reference>
<sequence length="218" mass="24807">MSIDLPRFLASWYGLSDAPPKPLSGNYSWLPEALKEWYELSSQWTAPIMTMKRMHAPEEIAVECGKAIFMTGSGDEVWAFDPDSTLDVYEGQIYGEWEQVAELFPEFLVHNALNEAAYNAISRISCDDVEENQLEEILAPMEEVGFGGWRWPRPGHRVFMSKELVADVGPAIEDQEPWEGRAGHFEVQIGSNNPMLTAYFDQIRGINWFRSGQANLQR</sequence>
<comment type="caution">
    <text evidence="1">The sequence shown here is derived from an EMBL/GenBank/DDBJ whole genome shotgun (WGS) entry which is preliminary data.</text>
</comment>
<evidence type="ECO:0000313" key="1">
    <source>
        <dbReference type="EMBL" id="MBB4929433.1"/>
    </source>
</evidence>
<organism evidence="1 2">
    <name type="scientific">Lipingzhangella halophila</name>
    <dbReference type="NCBI Taxonomy" id="1783352"/>
    <lineage>
        <taxon>Bacteria</taxon>
        <taxon>Bacillati</taxon>
        <taxon>Actinomycetota</taxon>
        <taxon>Actinomycetes</taxon>
        <taxon>Streptosporangiales</taxon>
        <taxon>Nocardiopsidaceae</taxon>
        <taxon>Lipingzhangella</taxon>
    </lineage>
</organism>
<accession>A0A7W7RCF8</accession>
<protein>
    <submittedName>
        <fullName evidence="1">Uncharacterized protein</fullName>
    </submittedName>
</protein>
<proteinExistence type="predicted"/>
<dbReference type="RefSeq" id="WP_184573912.1">
    <property type="nucleotide sequence ID" value="NZ_JACHJT010000001.1"/>
</dbReference>
<dbReference type="Proteomes" id="UP000523007">
    <property type="component" value="Unassembled WGS sequence"/>
</dbReference>
<gene>
    <name evidence="1" type="ORF">F4561_000253</name>
</gene>
<name>A0A7W7RCF8_9ACTN</name>
<dbReference type="EMBL" id="JACHJT010000001">
    <property type="protein sequence ID" value="MBB4929433.1"/>
    <property type="molecule type" value="Genomic_DNA"/>
</dbReference>
<evidence type="ECO:0000313" key="2">
    <source>
        <dbReference type="Proteomes" id="UP000523007"/>
    </source>
</evidence>